<reference evidence="2 3" key="1">
    <citation type="journal article" date="2018" name="Int. J. Syst. Evol. Microbiol.">
        <title>Pseudooceanicola lipolyticus sp. nov., a marine alphaproteobacterium, reclassification of Oceanicola flagellatus as Pseudooceanicola flagellatus comb. nov. and emended description of the genus Pseudooceanicola.</title>
        <authorList>
            <person name="Huang M.-M."/>
            <person name="Guo L.-L."/>
            <person name="Wu Y.-H."/>
            <person name="Lai Q.-L."/>
            <person name="Shao Z.-Z."/>
            <person name="Wang C.-S."/>
            <person name="Wu M."/>
            <person name="Xu X.-W."/>
        </authorList>
    </citation>
    <scope>NUCLEOTIDE SEQUENCE [LARGE SCALE GENOMIC DNA]</scope>
    <source>
        <strain evidence="2 3">157</strain>
    </source>
</reference>
<dbReference type="Proteomes" id="UP000231553">
    <property type="component" value="Unassembled WGS sequence"/>
</dbReference>
<gene>
    <name evidence="2" type="ORF">CVM52_00320</name>
</gene>
<evidence type="ECO:0000313" key="3">
    <source>
        <dbReference type="Proteomes" id="UP000231553"/>
    </source>
</evidence>
<proteinExistence type="predicted"/>
<sequence>MTGAGVVQSGRPRLIASPGPSVFSPRGMNHTVRAISVAPSRHLPIPAPGGSEGFLADRAAGQFSITENMPTIAATAGRQTLRFLDPSQE</sequence>
<keyword evidence="3" id="KW-1185">Reference proteome</keyword>
<protein>
    <submittedName>
        <fullName evidence="2">Uncharacterized protein</fullName>
    </submittedName>
</protein>
<dbReference type="AlphaFoldDB" id="A0A2M8J763"/>
<dbReference type="EMBL" id="PGTB01000001">
    <property type="protein sequence ID" value="PJE38606.1"/>
    <property type="molecule type" value="Genomic_DNA"/>
</dbReference>
<evidence type="ECO:0000313" key="2">
    <source>
        <dbReference type="EMBL" id="PJE38606.1"/>
    </source>
</evidence>
<evidence type="ECO:0000256" key="1">
    <source>
        <dbReference type="SAM" id="MobiDB-lite"/>
    </source>
</evidence>
<comment type="caution">
    <text evidence="2">The sequence shown here is derived from an EMBL/GenBank/DDBJ whole genome shotgun (WGS) entry which is preliminary data.</text>
</comment>
<accession>A0A2M8J763</accession>
<name>A0A2M8J763_9RHOB</name>
<organism evidence="2 3">
    <name type="scientific">Pseudooceanicola lipolyticus</name>
    <dbReference type="NCBI Taxonomy" id="2029104"/>
    <lineage>
        <taxon>Bacteria</taxon>
        <taxon>Pseudomonadati</taxon>
        <taxon>Pseudomonadota</taxon>
        <taxon>Alphaproteobacteria</taxon>
        <taxon>Rhodobacterales</taxon>
        <taxon>Paracoccaceae</taxon>
        <taxon>Pseudooceanicola</taxon>
    </lineage>
</organism>
<feature type="region of interest" description="Disordered" evidence="1">
    <location>
        <begin position="1"/>
        <end position="27"/>
    </location>
</feature>